<dbReference type="Proteomes" id="UP001229421">
    <property type="component" value="Unassembled WGS sequence"/>
</dbReference>
<comment type="caution">
    <text evidence="1">The sequence shown here is derived from an EMBL/GenBank/DDBJ whole genome shotgun (WGS) entry which is preliminary data.</text>
</comment>
<dbReference type="AlphaFoldDB" id="A0AAD8JXW3"/>
<sequence length="67" mass="7940">MQHSYSFRATMLQFSRFSFQLHLWINSGFSRLRYDLRCNELVLVAAQVASLNKFRLQSFQKEEPVAP</sequence>
<reference evidence="1" key="1">
    <citation type="journal article" date="2023" name="bioRxiv">
        <title>Improved chromosome-level genome assembly for marigold (Tagetes erecta).</title>
        <authorList>
            <person name="Jiang F."/>
            <person name="Yuan L."/>
            <person name="Wang S."/>
            <person name="Wang H."/>
            <person name="Xu D."/>
            <person name="Wang A."/>
            <person name="Fan W."/>
        </authorList>
    </citation>
    <scope>NUCLEOTIDE SEQUENCE</scope>
    <source>
        <strain evidence="1">WSJ</strain>
        <tissue evidence="1">Leaf</tissue>
    </source>
</reference>
<gene>
    <name evidence="1" type="ORF">QVD17_37251</name>
</gene>
<name>A0AAD8JXW3_TARER</name>
<accession>A0AAD8JXW3</accession>
<organism evidence="1 2">
    <name type="scientific">Tagetes erecta</name>
    <name type="common">African marigold</name>
    <dbReference type="NCBI Taxonomy" id="13708"/>
    <lineage>
        <taxon>Eukaryota</taxon>
        <taxon>Viridiplantae</taxon>
        <taxon>Streptophyta</taxon>
        <taxon>Embryophyta</taxon>
        <taxon>Tracheophyta</taxon>
        <taxon>Spermatophyta</taxon>
        <taxon>Magnoliopsida</taxon>
        <taxon>eudicotyledons</taxon>
        <taxon>Gunneridae</taxon>
        <taxon>Pentapetalae</taxon>
        <taxon>asterids</taxon>
        <taxon>campanulids</taxon>
        <taxon>Asterales</taxon>
        <taxon>Asteraceae</taxon>
        <taxon>Asteroideae</taxon>
        <taxon>Heliantheae alliance</taxon>
        <taxon>Tageteae</taxon>
        <taxon>Tagetes</taxon>
    </lineage>
</organism>
<proteinExistence type="predicted"/>
<evidence type="ECO:0000313" key="2">
    <source>
        <dbReference type="Proteomes" id="UP001229421"/>
    </source>
</evidence>
<protein>
    <submittedName>
        <fullName evidence="1">Uncharacterized protein</fullName>
    </submittedName>
</protein>
<keyword evidence="2" id="KW-1185">Reference proteome</keyword>
<dbReference type="EMBL" id="JAUHHV010000010">
    <property type="protein sequence ID" value="KAK1410712.1"/>
    <property type="molecule type" value="Genomic_DNA"/>
</dbReference>
<evidence type="ECO:0000313" key="1">
    <source>
        <dbReference type="EMBL" id="KAK1410712.1"/>
    </source>
</evidence>